<keyword evidence="3" id="KW-1185">Reference proteome</keyword>
<organism evidence="2 3">
    <name type="scientific">Hyaloscypha variabilis (strain UAMH 11265 / GT02V1 / F)</name>
    <name type="common">Meliniomyces variabilis</name>
    <dbReference type="NCBI Taxonomy" id="1149755"/>
    <lineage>
        <taxon>Eukaryota</taxon>
        <taxon>Fungi</taxon>
        <taxon>Dikarya</taxon>
        <taxon>Ascomycota</taxon>
        <taxon>Pezizomycotina</taxon>
        <taxon>Leotiomycetes</taxon>
        <taxon>Helotiales</taxon>
        <taxon>Hyaloscyphaceae</taxon>
        <taxon>Hyaloscypha</taxon>
        <taxon>Hyaloscypha variabilis</taxon>
    </lineage>
</organism>
<dbReference type="AlphaFoldDB" id="A0A2J6S6C1"/>
<evidence type="ECO:0000313" key="3">
    <source>
        <dbReference type="Proteomes" id="UP000235786"/>
    </source>
</evidence>
<evidence type="ECO:0000259" key="1">
    <source>
        <dbReference type="Pfam" id="PF00135"/>
    </source>
</evidence>
<dbReference type="OrthoDB" id="6846267at2759"/>
<dbReference type="InterPro" id="IPR050309">
    <property type="entry name" value="Type-B_Carboxylest/Lipase"/>
</dbReference>
<dbReference type="PANTHER" id="PTHR11559">
    <property type="entry name" value="CARBOXYLESTERASE"/>
    <property type="match status" value="1"/>
</dbReference>
<dbReference type="GO" id="GO:0016787">
    <property type="term" value="F:hydrolase activity"/>
    <property type="evidence" value="ECO:0007669"/>
    <property type="project" value="UniProtKB-KW"/>
</dbReference>
<dbReference type="Proteomes" id="UP000235786">
    <property type="component" value="Unassembled WGS sequence"/>
</dbReference>
<dbReference type="EMBL" id="KZ613939">
    <property type="protein sequence ID" value="PMD46319.1"/>
    <property type="molecule type" value="Genomic_DNA"/>
</dbReference>
<accession>A0A2J6S6C1</accession>
<dbReference type="Pfam" id="PF00135">
    <property type="entry name" value="COesterase"/>
    <property type="match status" value="1"/>
</dbReference>
<reference evidence="2 3" key="1">
    <citation type="submission" date="2016-04" db="EMBL/GenBank/DDBJ databases">
        <title>A degradative enzymes factory behind the ericoid mycorrhizal symbiosis.</title>
        <authorList>
            <consortium name="DOE Joint Genome Institute"/>
            <person name="Martino E."/>
            <person name="Morin E."/>
            <person name="Grelet G."/>
            <person name="Kuo A."/>
            <person name="Kohler A."/>
            <person name="Daghino S."/>
            <person name="Barry K."/>
            <person name="Choi C."/>
            <person name="Cichocki N."/>
            <person name="Clum A."/>
            <person name="Copeland A."/>
            <person name="Hainaut M."/>
            <person name="Haridas S."/>
            <person name="Labutti K."/>
            <person name="Lindquist E."/>
            <person name="Lipzen A."/>
            <person name="Khouja H.-R."/>
            <person name="Murat C."/>
            <person name="Ohm R."/>
            <person name="Olson A."/>
            <person name="Spatafora J."/>
            <person name="Veneault-Fourrey C."/>
            <person name="Henrissat B."/>
            <person name="Grigoriev I."/>
            <person name="Martin F."/>
            <person name="Perotto S."/>
        </authorList>
    </citation>
    <scope>NUCLEOTIDE SEQUENCE [LARGE SCALE GENOMIC DNA]</scope>
    <source>
        <strain evidence="2 3">F</strain>
    </source>
</reference>
<gene>
    <name evidence="2" type="ORF">L207DRAFT_551502</name>
</gene>
<dbReference type="Gene3D" id="3.40.50.1820">
    <property type="entry name" value="alpha/beta hydrolase"/>
    <property type="match status" value="1"/>
</dbReference>
<keyword evidence="2" id="KW-0378">Hydrolase</keyword>
<evidence type="ECO:0000313" key="2">
    <source>
        <dbReference type="EMBL" id="PMD46319.1"/>
    </source>
</evidence>
<dbReference type="SUPFAM" id="SSF53474">
    <property type="entry name" value="alpha/beta-Hydrolases"/>
    <property type="match status" value="1"/>
</dbReference>
<name>A0A2J6S6C1_HYAVF</name>
<feature type="domain" description="Carboxylesterase type B" evidence="1">
    <location>
        <begin position="22"/>
        <end position="488"/>
    </location>
</feature>
<protein>
    <submittedName>
        <fullName evidence="2">Alpha/beta-hydrolase</fullName>
    </submittedName>
</protein>
<sequence>MMQTIQHHCSTLGANLVAEEDIDSGIAFFRGIPYASVTKRWTQSSVQHSLPTFFDATNFGPKCPQPAHSSLIQVALPPPIVESDEFECLNLNITVPSEALPANRQESKPSLLPVMVWVHGGQFKNGSNSNPRYQTQILSRLAKEAGRSILIVQINYRLGVFGWIASSDLVSENESATTKSANVPDYFGNFGLVDQHHAFEWIQSHIHDFGGDPANVTAFGVSAGSGSLHMHILSGKPLFDRAILMSGSGPTMGPFPLKMIEAGWNKLCQAAEITAGTPEERVEKLRSMSQEEIMQKCSPRTTFAPLADGKFLPSAWRLGDPHPDGRCKDIIIGNVGMEGIVFDLLSSLIPQKFFHRNILAAFREPSDAEQFCKYFGFHSSEEQTPEAYRDAMRFFISVVLFHFPEQRIAETYERKAYHYHFEEPSPYDGKTHGLAVHGQDAVFVFNSERDTWPDSAQKVSLEMAKLWTSFAYGEEPWPQYSASKKFMRFGPAGECSMRSFDEDETRDYRYMNWMREYFDETMRLIMSLA</sequence>
<dbReference type="InterPro" id="IPR002018">
    <property type="entry name" value="CarbesteraseB"/>
</dbReference>
<dbReference type="InterPro" id="IPR029058">
    <property type="entry name" value="AB_hydrolase_fold"/>
</dbReference>
<proteinExistence type="predicted"/>
<dbReference type="STRING" id="1149755.A0A2J6S6C1"/>